<reference evidence="20 21" key="1">
    <citation type="journal article" date="2016" name="Nat. Commun.">
        <title>Thousands of microbial genomes shed light on interconnected biogeochemical processes in an aquifer system.</title>
        <authorList>
            <person name="Anantharaman K."/>
            <person name="Brown C.T."/>
            <person name="Hug L.A."/>
            <person name="Sharon I."/>
            <person name="Castelle C.J."/>
            <person name="Probst A.J."/>
            <person name="Thomas B.C."/>
            <person name="Singh A."/>
            <person name="Wilkins M.J."/>
            <person name="Karaoz U."/>
            <person name="Brodie E.L."/>
            <person name="Williams K.H."/>
            <person name="Hubbard S.S."/>
            <person name="Banfield J.F."/>
        </authorList>
    </citation>
    <scope>NUCLEOTIDE SEQUENCE [LARGE SCALE GENOMIC DNA]</scope>
</reference>
<dbReference type="GO" id="GO:0000155">
    <property type="term" value="F:phosphorelay sensor kinase activity"/>
    <property type="evidence" value="ECO:0007669"/>
    <property type="project" value="InterPro"/>
</dbReference>
<evidence type="ECO:0000256" key="1">
    <source>
        <dbReference type="ARBA" id="ARBA00000085"/>
    </source>
</evidence>
<dbReference type="InterPro" id="IPR014310">
    <property type="entry name" value="Sig_transdc_His_kinase_PhoR"/>
</dbReference>
<dbReference type="InterPro" id="IPR004358">
    <property type="entry name" value="Sig_transdc_His_kin-like_C"/>
</dbReference>
<keyword evidence="12 20" id="KW-0418">Kinase</keyword>
<keyword evidence="16 18" id="KW-0472">Membrane</keyword>
<dbReference type="PANTHER" id="PTHR45453">
    <property type="entry name" value="PHOSPHATE REGULON SENSOR PROTEIN PHOR"/>
    <property type="match status" value="1"/>
</dbReference>
<proteinExistence type="predicted"/>
<comment type="catalytic activity">
    <reaction evidence="1">
        <text>ATP + protein L-histidine = ADP + protein N-phospho-L-histidine.</text>
        <dbReference type="EC" id="2.7.13.3"/>
    </reaction>
</comment>
<gene>
    <name evidence="20" type="ORF">A2150_01340</name>
</gene>
<evidence type="ECO:0000256" key="13">
    <source>
        <dbReference type="ARBA" id="ARBA00022840"/>
    </source>
</evidence>
<dbReference type="InterPro" id="IPR036890">
    <property type="entry name" value="HATPase_C_sf"/>
</dbReference>
<evidence type="ECO:0000256" key="8">
    <source>
        <dbReference type="ARBA" id="ARBA00022592"/>
    </source>
</evidence>
<dbReference type="GO" id="GO:0006817">
    <property type="term" value="P:phosphate ion transport"/>
    <property type="evidence" value="ECO:0007669"/>
    <property type="project" value="UniProtKB-KW"/>
</dbReference>
<dbReference type="GO" id="GO:0005886">
    <property type="term" value="C:plasma membrane"/>
    <property type="evidence" value="ECO:0007669"/>
    <property type="project" value="UniProtKB-SubCell"/>
</dbReference>
<dbReference type="SUPFAM" id="SSF55785">
    <property type="entry name" value="PYP-like sensor domain (PAS domain)"/>
    <property type="match status" value="1"/>
</dbReference>
<dbReference type="NCBIfam" id="NF008235">
    <property type="entry name" value="PRK11006.1"/>
    <property type="match status" value="1"/>
</dbReference>
<organism evidence="20 21">
    <name type="scientific">Candidatus Muproteobacteria bacterium RBG_16_64_11</name>
    <dbReference type="NCBI Taxonomy" id="1817758"/>
    <lineage>
        <taxon>Bacteria</taxon>
        <taxon>Pseudomonadati</taxon>
        <taxon>Pseudomonadota</taxon>
        <taxon>Candidatus Muproteobacteria</taxon>
    </lineage>
</organism>
<dbReference type="PROSITE" id="PS50109">
    <property type="entry name" value="HIS_KIN"/>
    <property type="match status" value="1"/>
</dbReference>
<dbReference type="Gene3D" id="3.30.450.20">
    <property type="entry name" value="PAS domain"/>
    <property type="match status" value="1"/>
</dbReference>
<dbReference type="Gene3D" id="3.30.565.10">
    <property type="entry name" value="Histidine kinase-like ATPase, C-terminal domain"/>
    <property type="match status" value="1"/>
</dbReference>
<feature type="domain" description="Histidine kinase" evidence="19">
    <location>
        <begin position="210"/>
        <end position="427"/>
    </location>
</feature>
<dbReference type="AlphaFoldDB" id="A0A1F6TA15"/>
<dbReference type="FunFam" id="3.30.565.10:FF:000006">
    <property type="entry name" value="Sensor histidine kinase WalK"/>
    <property type="match status" value="1"/>
</dbReference>
<keyword evidence="8" id="KW-0592">Phosphate transport</keyword>
<comment type="function">
    <text evidence="17">Member of the two-component regulatory system PhoR/PhoB involved in the phosphate regulon genes expression. PhoR may function as a membrane-associated protein kinase that phosphorylates PhoB in response to environmental signals.</text>
</comment>
<dbReference type="InterPro" id="IPR035965">
    <property type="entry name" value="PAS-like_dom_sf"/>
</dbReference>
<keyword evidence="5" id="KW-0813">Transport</keyword>
<evidence type="ECO:0000256" key="17">
    <source>
        <dbReference type="ARBA" id="ARBA00025207"/>
    </source>
</evidence>
<protein>
    <recommendedName>
        <fullName evidence="4">Phosphate regulon sensor protein PhoR</fullName>
        <ecNumber evidence="3">2.7.13.3</ecNumber>
    </recommendedName>
</protein>
<dbReference type="InterPro" id="IPR003661">
    <property type="entry name" value="HisK_dim/P_dom"/>
</dbReference>
<keyword evidence="9" id="KW-0808">Transferase</keyword>
<evidence type="ECO:0000256" key="7">
    <source>
        <dbReference type="ARBA" id="ARBA00022553"/>
    </source>
</evidence>
<dbReference type="SMART" id="SM00091">
    <property type="entry name" value="PAS"/>
    <property type="match status" value="1"/>
</dbReference>
<dbReference type="GO" id="GO:0016036">
    <property type="term" value="P:cellular response to phosphate starvation"/>
    <property type="evidence" value="ECO:0007669"/>
    <property type="project" value="TreeGrafter"/>
</dbReference>
<sequence length="445" mass="49035">MHSSLWREIWILAGIALASLVLGAISGRHFLVAAIGFGLYIAAQLRHLYQLHRWLQNRSGRDIPDAGGLWGEAFNEIRKLMKRAGQREDQLTDMLTRFQNAASAMPDAVVILSQNDEIEWANPTAAPLLGIEYPRDAGTRLSNLVRHPEFNRYLQEGSFSEPLEMTLPGEPEKAVSLQIIPFGEAQKLILGRDVTRLARLEQMRRIFVANVSHELRTPLTVLAGYVETLHGMNTLDAGDLKKHLTTMHEQAARMQRLVGDLLTLSKLETAAPTRRDETVDIPGLLAGLKEQAEILSGKQRHRISLEAEPGLNLRGRREELHSAFMNLINNAVRYTPAGGAILLKWASDGDGARFSVTDSGEGIAAEHIPHLTERFYRVDTARSRATGGTGLGLSIVKHVLARYDAVLDIASEPGRGSVFSCVFPASRLAHSAPETPARTSRSNPP</sequence>
<evidence type="ECO:0000256" key="12">
    <source>
        <dbReference type="ARBA" id="ARBA00022777"/>
    </source>
</evidence>
<dbReference type="InterPro" id="IPR021766">
    <property type="entry name" value="PhoR_N"/>
</dbReference>
<dbReference type="STRING" id="1817758.A2150_01340"/>
<dbReference type="GO" id="GO:0004721">
    <property type="term" value="F:phosphoprotein phosphatase activity"/>
    <property type="evidence" value="ECO:0007669"/>
    <property type="project" value="InterPro"/>
</dbReference>
<dbReference type="CDD" id="cd00082">
    <property type="entry name" value="HisKA"/>
    <property type="match status" value="1"/>
</dbReference>
<keyword evidence="11" id="KW-0547">Nucleotide-binding</keyword>
<evidence type="ECO:0000259" key="19">
    <source>
        <dbReference type="PROSITE" id="PS50109"/>
    </source>
</evidence>
<dbReference type="SUPFAM" id="SSF55874">
    <property type="entry name" value="ATPase domain of HSP90 chaperone/DNA topoisomerase II/histidine kinase"/>
    <property type="match status" value="1"/>
</dbReference>
<dbReference type="Gene3D" id="1.10.287.130">
    <property type="match status" value="1"/>
</dbReference>
<comment type="caution">
    <text evidence="20">The sequence shown here is derived from an EMBL/GenBank/DDBJ whole genome shotgun (WGS) entry which is preliminary data.</text>
</comment>
<dbReference type="NCBIfam" id="TIGR02966">
    <property type="entry name" value="phoR_proteo"/>
    <property type="match status" value="1"/>
</dbReference>
<evidence type="ECO:0000256" key="4">
    <source>
        <dbReference type="ARBA" id="ARBA00019665"/>
    </source>
</evidence>
<evidence type="ECO:0000256" key="3">
    <source>
        <dbReference type="ARBA" id="ARBA00012438"/>
    </source>
</evidence>
<dbReference type="InterPro" id="IPR005467">
    <property type="entry name" value="His_kinase_dom"/>
</dbReference>
<keyword evidence="7" id="KW-0597">Phosphoprotein</keyword>
<dbReference type="PRINTS" id="PR00344">
    <property type="entry name" value="BCTRLSENSOR"/>
</dbReference>
<dbReference type="EMBL" id="MFSS01000109">
    <property type="protein sequence ID" value="OGI41916.1"/>
    <property type="molecule type" value="Genomic_DNA"/>
</dbReference>
<name>A0A1F6TA15_9PROT</name>
<dbReference type="InterPro" id="IPR036097">
    <property type="entry name" value="HisK_dim/P_sf"/>
</dbReference>
<dbReference type="GO" id="GO:0005524">
    <property type="term" value="F:ATP binding"/>
    <property type="evidence" value="ECO:0007669"/>
    <property type="project" value="UniProtKB-KW"/>
</dbReference>
<keyword evidence="13" id="KW-0067">ATP-binding</keyword>
<evidence type="ECO:0000256" key="2">
    <source>
        <dbReference type="ARBA" id="ARBA00004236"/>
    </source>
</evidence>
<evidence type="ECO:0000256" key="18">
    <source>
        <dbReference type="SAM" id="Phobius"/>
    </source>
</evidence>
<evidence type="ECO:0000256" key="5">
    <source>
        <dbReference type="ARBA" id="ARBA00022448"/>
    </source>
</evidence>
<dbReference type="Pfam" id="PF00512">
    <property type="entry name" value="HisKA"/>
    <property type="match status" value="1"/>
</dbReference>
<dbReference type="PANTHER" id="PTHR45453:SF1">
    <property type="entry name" value="PHOSPHATE REGULON SENSOR PROTEIN PHOR"/>
    <property type="match status" value="1"/>
</dbReference>
<keyword evidence="14 18" id="KW-1133">Transmembrane helix</keyword>
<feature type="transmembrane region" description="Helical" evidence="18">
    <location>
        <begin position="9"/>
        <end position="25"/>
    </location>
</feature>
<keyword evidence="6" id="KW-1003">Cell membrane</keyword>
<accession>A0A1F6TA15</accession>
<evidence type="ECO:0000256" key="15">
    <source>
        <dbReference type="ARBA" id="ARBA00023012"/>
    </source>
</evidence>
<dbReference type="Proteomes" id="UP000177925">
    <property type="component" value="Unassembled WGS sequence"/>
</dbReference>
<dbReference type="Pfam" id="PF02518">
    <property type="entry name" value="HATPase_c"/>
    <property type="match status" value="1"/>
</dbReference>
<evidence type="ECO:0000313" key="20">
    <source>
        <dbReference type="EMBL" id="OGI41916.1"/>
    </source>
</evidence>
<comment type="subcellular location">
    <subcellularLocation>
        <location evidence="2">Cell membrane</location>
    </subcellularLocation>
</comment>
<dbReference type="FunFam" id="1.10.287.130:FF:000008">
    <property type="entry name" value="Two-component sensor histidine kinase"/>
    <property type="match status" value="1"/>
</dbReference>
<keyword evidence="15" id="KW-0902">Two-component regulatory system</keyword>
<dbReference type="SUPFAM" id="SSF47384">
    <property type="entry name" value="Homodimeric domain of signal transducing histidine kinase"/>
    <property type="match status" value="1"/>
</dbReference>
<evidence type="ECO:0000256" key="9">
    <source>
        <dbReference type="ARBA" id="ARBA00022679"/>
    </source>
</evidence>
<keyword evidence="10 18" id="KW-0812">Transmembrane</keyword>
<dbReference type="EC" id="2.7.13.3" evidence="3"/>
<dbReference type="SMART" id="SM00387">
    <property type="entry name" value="HATPase_c"/>
    <property type="match status" value="1"/>
</dbReference>
<dbReference type="Pfam" id="PF11808">
    <property type="entry name" value="PhoR"/>
    <property type="match status" value="1"/>
</dbReference>
<evidence type="ECO:0000313" key="21">
    <source>
        <dbReference type="Proteomes" id="UP000177925"/>
    </source>
</evidence>
<dbReference type="InterPro" id="IPR003594">
    <property type="entry name" value="HATPase_dom"/>
</dbReference>
<dbReference type="InterPro" id="IPR050351">
    <property type="entry name" value="BphY/WalK/GraS-like"/>
</dbReference>
<evidence type="ECO:0000256" key="16">
    <source>
        <dbReference type="ARBA" id="ARBA00023136"/>
    </source>
</evidence>
<evidence type="ECO:0000256" key="14">
    <source>
        <dbReference type="ARBA" id="ARBA00022989"/>
    </source>
</evidence>
<dbReference type="SMART" id="SM00388">
    <property type="entry name" value="HisKA"/>
    <property type="match status" value="1"/>
</dbReference>
<dbReference type="InterPro" id="IPR000014">
    <property type="entry name" value="PAS"/>
</dbReference>
<evidence type="ECO:0000256" key="10">
    <source>
        <dbReference type="ARBA" id="ARBA00022692"/>
    </source>
</evidence>
<evidence type="ECO:0000256" key="6">
    <source>
        <dbReference type="ARBA" id="ARBA00022475"/>
    </source>
</evidence>
<evidence type="ECO:0000256" key="11">
    <source>
        <dbReference type="ARBA" id="ARBA00022741"/>
    </source>
</evidence>
<dbReference type="Pfam" id="PF13188">
    <property type="entry name" value="PAS_8"/>
    <property type="match status" value="1"/>
</dbReference>